<dbReference type="HAMAP" id="MF_01279">
    <property type="entry name" value="X_Pro_dipeptid"/>
    <property type="match status" value="1"/>
</dbReference>
<dbReference type="InterPro" id="IPR022846">
    <property type="entry name" value="X_Pro_dipept"/>
</dbReference>
<keyword evidence="4 7" id="KW-0224">Dipeptidase</keyword>
<comment type="similarity">
    <text evidence="7">Belongs to the peptidase M24B family. Bacterial-type prolidase subfamily.</text>
</comment>
<dbReference type="GO" id="GO:0005829">
    <property type="term" value="C:cytosol"/>
    <property type="evidence" value="ECO:0007669"/>
    <property type="project" value="TreeGrafter"/>
</dbReference>
<dbReference type="AlphaFoldDB" id="A0A4R6XZC5"/>
<dbReference type="EC" id="3.4.13.9" evidence="7"/>
<evidence type="ECO:0000256" key="1">
    <source>
        <dbReference type="ARBA" id="ARBA00022670"/>
    </source>
</evidence>
<dbReference type="GO" id="GO:0046872">
    <property type="term" value="F:metal ion binding"/>
    <property type="evidence" value="ECO:0007669"/>
    <property type="project" value="UniProtKB-KW"/>
</dbReference>
<feature type="binding site" evidence="7">
    <location>
        <position position="391"/>
    </location>
    <ligand>
        <name>Mn(2+)</name>
        <dbReference type="ChEBI" id="CHEBI:29035"/>
        <label>1</label>
    </ligand>
</feature>
<dbReference type="GO" id="GO:0016795">
    <property type="term" value="F:phosphoric triester hydrolase activity"/>
    <property type="evidence" value="ECO:0007669"/>
    <property type="project" value="InterPro"/>
</dbReference>
<dbReference type="InterPro" id="IPR036005">
    <property type="entry name" value="Creatinase/aminopeptidase-like"/>
</dbReference>
<evidence type="ECO:0000313" key="10">
    <source>
        <dbReference type="EMBL" id="TDR23647.1"/>
    </source>
</evidence>
<evidence type="ECO:0000259" key="9">
    <source>
        <dbReference type="Pfam" id="PF21216"/>
    </source>
</evidence>
<dbReference type="SUPFAM" id="SSF55920">
    <property type="entry name" value="Creatinase/aminopeptidase"/>
    <property type="match status" value="1"/>
</dbReference>
<comment type="function">
    <text evidence="7">Splits dipeptides with a prolyl residue in the C-terminal position.</text>
</comment>
<dbReference type="PANTHER" id="PTHR43226">
    <property type="entry name" value="XAA-PRO AMINOPEPTIDASE 3"/>
    <property type="match status" value="1"/>
</dbReference>
<dbReference type="InterPro" id="IPR048819">
    <property type="entry name" value="PepQ_N"/>
</dbReference>
<proteinExistence type="inferred from homology"/>
<feature type="domain" description="Xaa-Pro dipeptidase N-terminal" evidence="9">
    <location>
        <begin position="20"/>
        <end position="164"/>
    </location>
</feature>
<feature type="binding site" evidence="7">
    <location>
        <position position="266"/>
    </location>
    <ligand>
        <name>Mn(2+)</name>
        <dbReference type="ChEBI" id="CHEBI:29035"/>
        <label>1</label>
    </ligand>
</feature>
<dbReference type="InterPro" id="IPR000994">
    <property type="entry name" value="Pept_M24"/>
</dbReference>
<dbReference type="Gene3D" id="3.40.350.10">
    <property type="entry name" value="Creatinase/prolidase N-terminal domain"/>
    <property type="match status" value="1"/>
</dbReference>
<dbReference type="Pfam" id="PF21216">
    <property type="entry name" value="PepQ_N"/>
    <property type="match status" value="1"/>
</dbReference>
<keyword evidence="6 7" id="KW-0464">Manganese</keyword>
<dbReference type="PANTHER" id="PTHR43226:SF8">
    <property type="entry name" value="XAA-PRO DIPEPTIDASE"/>
    <property type="match status" value="1"/>
</dbReference>
<feature type="binding site" evidence="7">
    <location>
        <position position="346"/>
    </location>
    <ligand>
        <name>Mn(2+)</name>
        <dbReference type="ChEBI" id="CHEBI:29035"/>
        <label>1</label>
    </ligand>
</feature>
<feature type="binding site" evidence="7">
    <location>
        <position position="255"/>
    </location>
    <ligand>
        <name>Mn(2+)</name>
        <dbReference type="ChEBI" id="CHEBI:29035"/>
        <label>2</label>
    </ligand>
</feature>
<comment type="catalytic activity">
    <reaction evidence="7">
        <text>Xaa-L-Pro dipeptide + H2O = an L-alpha-amino acid + L-proline</text>
        <dbReference type="Rhea" id="RHEA:76407"/>
        <dbReference type="ChEBI" id="CHEBI:15377"/>
        <dbReference type="ChEBI" id="CHEBI:59869"/>
        <dbReference type="ChEBI" id="CHEBI:60039"/>
        <dbReference type="ChEBI" id="CHEBI:195196"/>
        <dbReference type="EC" id="3.4.13.9"/>
    </reaction>
</comment>
<feature type="binding site" evidence="7">
    <location>
        <position position="427"/>
    </location>
    <ligand>
        <name>Mn(2+)</name>
        <dbReference type="ChEBI" id="CHEBI:29035"/>
        <label>2</label>
    </ligand>
</feature>
<dbReference type="Pfam" id="PF00557">
    <property type="entry name" value="Peptidase_M24"/>
    <property type="match status" value="1"/>
</dbReference>
<evidence type="ECO:0000256" key="6">
    <source>
        <dbReference type="ARBA" id="ARBA00023211"/>
    </source>
</evidence>
<evidence type="ECO:0000313" key="11">
    <source>
        <dbReference type="Proteomes" id="UP000295724"/>
    </source>
</evidence>
<evidence type="ECO:0000256" key="5">
    <source>
        <dbReference type="ARBA" id="ARBA00023049"/>
    </source>
</evidence>
<keyword evidence="1 7" id="KW-0645">Protease</keyword>
<gene>
    <name evidence="7" type="primary">pepQ</name>
    <name evidence="10" type="ORF">C8D91_0511</name>
</gene>
<dbReference type="InterPro" id="IPR001131">
    <property type="entry name" value="Peptidase_M24B_aminopep-P_CS"/>
</dbReference>
<dbReference type="Gene3D" id="3.90.230.10">
    <property type="entry name" value="Creatinase/methionine aminopeptidase superfamily"/>
    <property type="match status" value="1"/>
</dbReference>
<dbReference type="NCBIfam" id="NF010133">
    <property type="entry name" value="PRK13607.1"/>
    <property type="match status" value="1"/>
</dbReference>
<protein>
    <recommendedName>
        <fullName evidence="7">Xaa-Pro dipeptidase</fullName>
        <shortName evidence="7">X-Pro dipeptidase</shortName>
        <ecNumber evidence="7">3.4.13.9</ecNumber>
    </recommendedName>
    <alternativeName>
        <fullName evidence="7">Imidodipeptidase</fullName>
    </alternativeName>
    <alternativeName>
        <fullName evidence="7">Proline dipeptidase</fullName>
        <shortName evidence="7">Prolidase</shortName>
    </alternativeName>
</protein>
<feature type="domain" description="Peptidase M24" evidence="8">
    <location>
        <begin position="176"/>
        <end position="433"/>
    </location>
</feature>
<dbReference type="GO" id="GO:0006508">
    <property type="term" value="P:proteolysis"/>
    <property type="evidence" value="ECO:0007669"/>
    <property type="project" value="UniProtKB-KW"/>
</dbReference>
<comment type="caution">
    <text evidence="10">The sequence shown here is derived from an EMBL/GenBank/DDBJ whole genome shotgun (WGS) entry which is preliminary data.</text>
</comment>
<keyword evidence="11" id="KW-1185">Reference proteome</keyword>
<feature type="binding site" evidence="7">
    <location>
        <position position="427"/>
    </location>
    <ligand>
        <name>Mn(2+)</name>
        <dbReference type="ChEBI" id="CHEBI:29035"/>
        <label>1</label>
    </ligand>
</feature>
<evidence type="ECO:0000259" key="8">
    <source>
        <dbReference type="Pfam" id="PF00557"/>
    </source>
</evidence>
<dbReference type="GO" id="GO:0004177">
    <property type="term" value="F:aminopeptidase activity"/>
    <property type="evidence" value="ECO:0007669"/>
    <property type="project" value="TreeGrafter"/>
</dbReference>
<name>A0A4R6XZC5_9GAMM</name>
<accession>A0A4R6XZC5</accession>
<evidence type="ECO:0000256" key="3">
    <source>
        <dbReference type="ARBA" id="ARBA00022801"/>
    </source>
</evidence>
<dbReference type="InterPro" id="IPR029149">
    <property type="entry name" value="Creatin/AminoP/Spt16_N"/>
</dbReference>
<dbReference type="EMBL" id="SNZB01000001">
    <property type="protein sequence ID" value="TDR23647.1"/>
    <property type="molecule type" value="Genomic_DNA"/>
</dbReference>
<dbReference type="GO" id="GO:0008235">
    <property type="term" value="F:metalloexopeptidase activity"/>
    <property type="evidence" value="ECO:0007669"/>
    <property type="project" value="UniProtKB-UniRule"/>
</dbReference>
<keyword evidence="5 7" id="KW-0482">Metalloprotease</keyword>
<evidence type="ECO:0000256" key="4">
    <source>
        <dbReference type="ARBA" id="ARBA00022997"/>
    </source>
</evidence>
<feature type="binding site" evidence="7">
    <location>
        <position position="266"/>
    </location>
    <ligand>
        <name>Mn(2+)</name>
        <dbReference type="ChEBI" id="CHEBI:29035"/>
        <label>2</label>
    </ligand>
</feature>
<dbReference type="GO" id="GO:0102009">
    <property type="term" value="F:proline dipeptidase activity"/>
    <property type="evidence" value="ECO:0007669"/>
    <property type="project" value="UniProtKB-EC"/>
</dbReference>
<reference evidence="10 11" key="1">
    <citation type="submission" date="2019-03" db="EMBL/GenBank/DDBJ databases">
        <title>Genomic Encyclopedia of Type Strains, Phase IV (KMG-IV): sequencing the most valuable type-strain genomes for metagenomic binning, comparative biology and taxonomic classification.</title>
        <authorList>
            <person name="Goeker M."/>
        </authorList>
    </citation>
    <scope>NUCLEOTIDE SEQUENCE [LARGE SCALE GENOMIC DNA]</scope>
    <source>
        <strain evidence="10 11">DSM 25488</strain>
    </source>
</reference>
<dbReference type="InterPro" id="IPR052433">
    <property type="entry name" value="X-Pro_dipept-like"/>
</dbReference>
<organism evidence="10 11">
    <name type="scientific">Marinicella litoralis</name>
    <dbReference type="NCBI Taxonomy" id="644220"/>
    <lineage>
        <taxon>Bacteria</taxon>
        <taxon>Pseudomonadati</taxon>
        <taxon>Pseudomonadota</taxon>
        <taxon>Gammaproteobacteria</taxon>
        <taxon>Lysobacterales</taxon>
        <taxon>Marinicellaceae</taxon>
        <taxon>Marinicella</taxon>
    </lineage>
</organism>
<dbReference type="RefSeq" id="WP_099017729.1">
    <property type="nucleotide sequence ID" value="NZ_NIHB01000001.1"/>
</dbReference>
<evidence type="ECO:0000256" key="2">
    <source>
        <dbReference type="ARBA" id="ARBA00022723"/>
    </source>
</evidence>
<comment type="cofactor">
    <cofactor evidence="7">
        <name>Mn(2+)</name>
        <dbReference type="ChEBI" id="CHEBI:29035"/>
    </cofactor>
    <text evidence="7">Binds 2 manganese ions per subunit.</text>
</comment>
<sequence>MRPAHKPETINTVTEKFMGLFQQHIDHLVQVTTAALADTHYDGLWIYSGHPENNFLDDMAPPHSINPHFKWWVPVPNVTSSVIHFVPGHKPKVYLHQPADFWHKVVDNSQDKWTQYFDVEVIGHYNQLPDFAAYKNHAWIGSKELQPLSAQDTNPDAIINHLHFSRIQKTEYEVHCIAEANQSALKGHHAAQEAFYAGASEYEIHMAYLQACQHNEYQMPYGNIVALNENPAVLHYQYQSRERVATDQLKSFLIDAGASYKGYAADITRTYAYQPGRFAEMIKMMDEKQQMLCQKAVTGQDYVALHELAHLSISELLCEFEVINCSAQTAVESGLSQTFFPHGLGHYLGLQVHDVSGHVIDRQGTVKSPPKAYPFLRLTDHLRENAVITIEPGVYFIPMLLAEIAKHKDVNWQKVTELLPFGGIRIEDNVVVKSTVPLNLSR</sequence>
<dbReference type="Proteomes" id="UP000295724">
    <property type="component" value="Unassembled WGS sequence"/>
</dbReference>
<evidence type="ECO:0000256" key="7">
    <source>
        <dbReference type="HAMAP-Rule" id="MF_01279"/>
    </source>
</evidence>
<dbReference type="PROSITE" id="PS00491">
    <property type="entry name" value="PROLINE_PEPTIDASE"/>
    <property type="match status" value="1"/>
</dbReference>
<dbReference type="OrthoDB" id="9806388at2"/>
<keyword evidence="3 7" id="KW-0378">Hydrolase</keyword>
<keyword evidence="2 7" id="KW-0479">Metal-binding</keyword>